<dbReference type="SUPFAM" id="SSF51338">
    <property type="entry name" value="Composite domain of metallo-dependent hydrolases"/>
    <property type="match status" value="1"/>
</dbReference>
<proteinExistence type="predicted"/>
<dbReference type="AlphaFoldDB" id="A0A7J9UWM5"/>
<dbReference type="PANTHER" id="PTHR43135">
    <property type="entry name" value="ALPHA-D-RIBOSE 1-METHYLPHOSPHONATE 5-TRIPHOSPHATE DIPHOSPHATASE"/>
    <property type="match status" value="1"/>
</dbReference>
<dbReference type="Pfam" id="PF01979">
    <property type="entry name" value="Amidohydro_1"/>
    <property type="match status" value="1"/>
</dbReference>
<dbReference type="Proteomes" id="UP000429644">
    <property type="component" value="Unassembled WGS sequence"/>
</dbReference>
<evidence type="ECO:0000313" key="2">
    <source>
        <dbReference type="EMBL" id="MPV88114.1"/>
    </source>
</evidence>
<dbReference type="Gene3D" id="3.20.20.140">
    <property type="entry name" value="Metal-dependent hydrolases"/>
    <property type="match status" value="1"/>
</dbReference>
<dbReference type="RefSeq" id="WP_152230758.1">
    <property type="nucleotide sequence ID" value="NZ_BAAAOT010000003.1"/>
</dbReference>
<dbReference type="OrthoDB" id="3189065at2"/>
<dbReference type="InterPro" id="IPR006680">
    <property type="entry name" value="Amidohydro-rel"/>
</dbReference>
<accession>A0A7J9UWM5</accession>
<feature type="domain" description="Amidohydrolase-related" evidence="1">
    <location>
        <begin position="54"/>
        <end position="397"/>
    </location>
</feature>
<dbReference type="InterPro" id="IPR051781">
    <property type="entry name" value="Metallo-dep_Hydrolase"/>
</dbReference>
<dbReference type="SUPFAM" id="SSF51556">
    <property type="entry name" value="Metallo-dependent hydrolases"/>
    <property type="match status" value="1"/>
</dbReference>
<dbReference type="GO" id="GO:0016810">
    <property type="term" value="F:hydrolase activity, acting on carbon-nitrogen (but not peptide) bonds"/>
    <property type="evidence" value="ECO:0007669"/>
    <property type="project" value="InterPro"/>
</dbReference>
<reference evidence="2 3" key="1">
    <citation type="submission" date="2019-10" db="EMBL/GenBank/DDBJ databases">
        <title>Georgenia wutianyii sp. nov. and Georgenia yuyongxinii sp. nov. isolated from plateau pika (Ochotona curzoniae) in the Qinghai-Tibet plateau of China.</title>
        <authorList>
            <person name="Tian Z."/>
        </authorList>
    </citation>
    <scope>NUCLEOTIDE SEQUENCE [LARGE SCALE GENOMIC DNA]</scope>
    <source>
        <strain evidence="2 3">JCM 15130</strain>
    </source>
</reference>
<sequence>MSASVLRCGAMFDGVSAELGGPAEIAVRDGVIVAIGSSVSRPDGAEVIDLSERTVSPGFIDTHVHLTMDAADLARQTLESAATKALTGLARAREYLRYGFTTLRDLGTMDPEFPTVDLRDALTAGLVEGPRLVVAGHVLSATGAHGDLGGFYGSRWDLPVSAVADGVAAIRRLVRREHASGADWIKTANAGGYFSPGDDPARVTWLDDEMEALCATARLLGHPVAVHTGAPEACKQAVRAGVRSLEHAYLIDEEGIALAVRAGAYLVPTMQMTREDLAALRAGTLPEQAVWKFRRDHEAILRSQRLVAASDARVVFGTDCGMFPFSHGILEFQAMVAAGLSELRALQAATSVAAEMLGRDDIGVLRPGARADVVAMAGNPLDDIAATARVDFVMHDGAVYRRPEDDDEAA</sequence>
<dbReference type="Gene3D" id="2.30.40.10">
    <property type="entry name" value="Urease, subunit C, domain 1"/>
    <property type="match status" value="1"/>
</dbReference>
<organism evidence="2 3">
    <name type="scientific">Georgenia ruanii</name>
    <dbReference type="NCBI Taxonomy" id="348442"/>
    <lineage>
        <taxon>Bacteria</taxon>
        <taxon>Bacillati</taxon>
        <taxon>Actinomycetota</taxon>
        <taxon>Actinomycetes</taxon>
        <taxon>Micrococcales</taxon>
        <taxon>Bogoriellaceae</taxon>
        <taxon>Georgenia</taxon>
    </lineage>
</organism>
<dbReference type="CDD" id="cd01299">
    <property type="entry name" value="Met_dep_hydrolase_A"/>
    <property type="match status" value="1"/>
</dbReference>
<evidence type="ECO:0000313" key="3">
    <source>
        <dbReference type="Proteomes" id="UP000429644"/>
    </source>
</evidence>
<dbReference type="InterPro" id="IPR057744">
    <property type="entry name" value="OTAase-like"/>
</dbReference>
<dbReference type="InterPro" id="IPR011059">
    <property type="entry name" value="Metal-dep_hydrolase_composite"/>
</dbReference>
<dbReference type="EMBL" id="WHPD01001207">
    <property type="protein sequence ID" value="MPV88114.1"/>
    <property type="molecule type" value="Genomic_DNA"/>
</dbReference>
<dbReference type="PANTHER" id="PTHR43135:SF3">
    <property type="entry name" value="ALPHA-D-RIBOSE 1-METHYLPHOSPHONATE 5-TRIPHOSPHATE DIPHOSPHATASE"/>
    <property type="match status" value="1"/>
</dbReference>
<keyword evidence="2" id="KW-0378">Hydrolase</keyword>
<gene>
    <name evidence="2" type="ORF">GB882_05490</name>
</gene>
<name>A0A7J9UWM5_9MICO</name>
<dbReference type="InterPro" id="IPR032466">
    <property type="entry name" value="Metal_Hydrolase"/>
</dbReference>
<protein>
    <submittedName>
        <fullName evidence="2">Amidohydrolase family protein</fullName>
    </submittedName>
</protein>
<evidence type="ECO:0000259" key="1">
    <source>
        <dbReference type="Pfam" id="PF01979"/>
    </source>
</evidence>
<comment type="caution">
    <text evidence="2">The sequence shown here is derived from an EMBL/GenBank/DDBJ whole genome shotgun (WGS) entry which is preliminary data.</text>
</comment>
<keyword evidence="3" id="KW-1185">Reference proteome</keyword>